<dbReference type="EMBL" id="JAPVEA010000006">
    <property type="protein sequence ID" value="KAJ5450398.1"/>
    <property type="molecule type" value="Genomic_DNA"/>
</dbReference>
<evidence type="ECO:0000256" key="1">
    <source>
        <dbReference type="SAM" id="MobiDB-lite"/>
    </source>
</evidence>
<dbReference type="GeneID" id="81600472"/>
<evidence type="ECO:0008006" key="4">
    <source>
        <dbReference type="Google" id="ProtNLM"/>
    </source>
</evidence>
<dbReference type="Proteomes" id="UP001213681">
    <property type="component" value="Unassembled WGS sequence"/>
</dbReference>
<comment type="caution">
    <text evidence="2">The sequence shown here is derived from an EMBL/GenBank/DDBJ whole genome shotgun (WGS) entry which is preliminary data.</text>
</comment>
<dbReference type="Gene3D" id="3.40.630.30">
    <property type="match status" value="1"/>
</dbReference>
<feature type="region of interest" description="Disordered" evidence="1">
    <location>
        <begin position="138"/>
        <end position="204"/>
    </location>
</feature>
<sequence length="407" mass="46008">MMGEMGPFQWIESPQRPHNPLFNGAVRQNRGRALDPRLEPIESGVGIPSVAMNQQEQMPYPKAGPIRTLTPHHGGPPMDTHHASIQPGMGNPSFAMSPRVQMPFQQASPNRPLPPQYGGQAMGPRLASMESAMGSPYYVMSPRGQMPFQQATPNRPPPPGYGSPATDPRLASIESGMGKLSMKPQEKVPIPQARPRRPPPSRPYIRPAVVEDAEEISRILNWHCVASPWDPEAEVMIPEYVCNFLETCKLRRLPFLVLVMPPDLSQTSEDPPKPQICGLTYIDAFDEIVTEDSLGDLRVYICPKWTHHGFGTALVDCILAICDIHYNRRVHVEWRSVPSVDLSNVLRLEQVMCAIAYPAQVEKNFEFIWHWLKKRFGFQLFGEVRQDRAKYGYEYVNVSFFRLTRTM</sequence>
<reference evidence="2" key="2">
    <citation type="journal article" date="2023" name="IMA Fungus">
        <title>Comparative genomic study of the Penicillium genus elucidates a diverse pangenome and 15 lateral gene transfer events.</title>
        <authorList>
            <person name="Petersen C."/>
            <person name="Sorensen T."/>
            <person name="Nielsen M.R."/>
            <person name="Sondergaard T.E."/>
            <person name="Sorensen J.L."/>
            <person name="Fitzpatrick D.A."/>
            <person name="Frisvad J.C."/>
            <person name="Nielsen K.L."/>
        </authorList>
    </citation>
    <scope>NUCLEOTIDE SEQUENCE</scope>
    <source>
        <strain evidence="2">IBT 16125</strain>
    </source>
</reference>
<gene>
    <name evidence="2" type="ORF">N7458_006847</name>
</gene>
<dbReference type="RefSeq" id="XP_056765933.1">
    <property type="nucleotide sequence ID" value="XM_056910229.1"/>
</dbReference>
<protein>
    <recommendedName>
        <fullName evidence="4">N-acetyltransferase domain-containing protein</fullName>
    </recommendedName>
</protein>
<name>A0AAD6C7V5_9EURO</name>
<proteinExistence type="predicted"/>
<feature type="region of interest" description="Disordered" evidence="1">
    <location>
        <begin position="1"/>
        <end position="24"/>
    </location>
</feature>
<dbReference type="InterPro" id="IPR016181">
    <property type="entry name" value="Acyl_CoA_acyltransferase"/>
</dbReference>
<dbReference type="SUPFAM" id="SSF55729">
    <property type="entry name" value="Acyl-CoA N-acyltransferases (Nat)"/>
    <property type="match status" value="1"/>
</dbReference>
<dbReference type="AlphaFoldDB" id="A0AAD6C7V5"/>
<keyword evidence="3" id="KW-1185">Reference proteome</keyword>
<reference evidence="2" key="1">
    <citation type="submission" date="2022-12" db="EMBL/GenBank/DDBJ databases">
        <authorList>
            <person name="Petersen C."/>
        </authorList>
    </citation>
    <scope>NUCLEOTIDE SEQUENCE</scope>
    <source>
        <strain evidence="2">IBT 16125</strain>
    </source>
</reference>
<organism evidence="2 3">
    <name type="scientific">Penicillium daleae</name>
    <dbReference type="NCBI Taxonomy" id="63821"/>
    <lineage>
        <taxon>Eukaryota</taxon>
        <taxon>Fungi</taxon>
        <taxon>Dikarya</taxon>
        <taxon>Ascomycota</taxon>
        <taxon>Pezizomycotina</taxon>
        <taxon>Eurotiomycetes</taxon>
        <taxon>Eurotiomycetidae</taxon>
        <taxon>Eurotiales</taxon>
        <taxon>Aspergillaceae</taxon>
        <taxon>Penicillium</taxon>
    </lineage>
</organism>
<evidence type="ECO:0000313" key="2">
    <source>
        <dbReference type="EMBL" id="KAJ5450398.1"/>
    </source>
</evidence>
<accession>A0AAD6C7V5</accession>
<evidence type="ECO:0000313" key="3">
    <source>
        <dbReference type="Proteomes" id="UP001213681"/>
    </source>
</evidence>